<organism evidence="1 2">
    <name type="scientific">Candidatus Entotheonella gemina</name>
    <dbReference type="NCBI Taxonomy" id="1429439"/>
    <lineage>
        <taxon>Bacteria</taxon>
        <taxon>Pseudomonadati</taxon>
        <taxon>Nitrospinota/Tectimicrobiota group</taxon>
        <taxon>Candidatus Tectimicrobiota</taxon>
        <taxon>Candidatus Entotheonellia</taxon>
        <taxon>Candidatus Entotheonellales</taxon>
        <taxon>Candidatus Entotheonellaceae</taxon>
        <taxon>Candidatus Entotheonella</taxon>
    </lineage>
</organism>
<gene>
    <name evidence="1" type="ORF">ETSY2_07425</name>
</gene>
<sequence>MTAIRQSRIIIDMQTIIETPDFLSDEKTAGLNEQERFDIVRTIAKNPEAGDVIPGTGGARKVRFAGRGRGKSGGFRVITFYSGPDVPVFLLNIFAKGDKINLTHAERNELRAILADIVAAYRQGTRRNDQSRK</sequence>
<evidence type="ECO:0000313" key="1">
    <source>
        <dbReference type="EMBL" id="ETX08095.1"/>
    </source>
</evidence>
<keyword evidence="2" id="KW-1185">Reference proteome</keyword>
<proteinExistence type="predicted"/>
<evidence type="ECO:0000313" key="2">
    <source>
        <dbReference type="Proteomes" id="UP000019140"/>
    </source>
</evidence>
<comment type="caution">
    <text evidence="1">The sequence shown here is derived from an EMBL/GenBank/DDBJ whole genome shotgun (WGS) entry which is preliminary data.</text>
</comment>
<dbReference type="InterPro" id="IPR009387">
    <property type="entry name" value="HigB-2"/>
</dbReference>
<dbReference type="AlphaFoldDB" id="W4MD14"/>
<protein>
    <submittedName>
        <fullName evidence="1">RelE cytotoxic translational repressor of toxin-antitoxin stability system</fullName>
    </submittedName>
</protein>
<dbReference type="Proteomes" id="UP000019140">
    <property type="component" value="Unassembled WGS sequence"/>
</dbReference>
<dbReference type="HOGENOM" id="CLU_110687_1_0_7"/>
<dbReference type="EMBL" id="AZHX01000305">
    <property type="protein sequence ID" value="ETX08095.1"/>
    <property type="molecule type" value="Genomic_DNA"/>
</dbReference>
<name>W4MD14_9BACT</name>
<dbReference type="Pfam" id="PF06296">
    <property type="entry name" value="RelE"/>
    <property type="match status" value="1"/>
</dbReference>
<reference evidence="1 2" key="1">
    <citation type="journal article" date="2014" name="Nature">
        <title>An environmental bacterial taxon with a large and distinct metabolic repertoire.</title>
        <authorList>
            <person name="Wilson M.C."/>
            <person name="Mori T."/>
            <person name="Ruckert C."/>
            <person name="Uria A.R."/>
            <person name="Helf M.J."/>
            <person name="Takada K."/>
            <person name="Gernert C."/>
            <person name="Steffens U.A."/>
            <person name="Heycke N."/>
            <person name="Schmitt S."/>
            <person name="Rinke C."/>
            <person name="Helfrich E.J."/>
            <person name="Brachmann A.O."/>
            <person name="Gurgui C."/>
            <person name="Wakimoto T."/>
            <person name="Kracht M."/>
            <person name="Crusemann M."/>
            <person name="Hentschel U."/>
            <person name="Abe I."/>
            <person name="Matsunaga S."/>
            <person name="Kalinowski J."/>
            <person name="Takeyama H."/>
            <person name="Piel J."/>
        </authorList>
    </citation>
    <scope>NUCLEOTIDE SEQUENCE [LARGE SCALE GENOMIC DNA]</scope>
    <source>
        <strain evidence="2">TSY2</strain>
    </source>
</reference>
<accession>W4MD14</accession>